<dbReference type="PROSITE" id="PS51257">
    <property type="entry name" value="PROKAR_LIPOPROTEIN"/>
    <property type="match status" value="1"/>
</dbReference>
<name>A0ABP7QPA7_9BACT</name>
<dbReference type="InterPro" id="IPR041662">
    <property type="entry name" value="SusD-like_2"/>
</dbReference>
<keyword evidence="2" id="KW-0449">Lipoprotein</keyword>
<protein>
    <submittedName>
        <fullName evidence="2">SusD/RagB family nutrient-binding outer membrane lipoprotein</fullName>
    </submittedName>
</protein>
<dbReference type="InterPro" id="IPR011990">
    <property type="entry name" value="TPR-like_helical_dom_sf"/>
</dbReference>
<comment type="caution">
    <text evidence="2">The sequence shown here is derived from an EMBL/GenBank/DDBJ whole genome shotgun (WGS) entry which is preliminary data.</text>
</comment>
<reference evidence="3" key="1">
    <citation type="journal article" date="2019" name="Int. J. Syst. Evol. Microbiol.">
        <title>The Global Catalogue of Microorganisms (GCM) 10K type strain sequencing project: providing services to taxonomists for standard genome sequencing and annotation.</title>
        <authorList>
            <consortium name="The Broad Institute Genomics Platform"/>
            <consortium name="The Broad Institute Genome Sequencing Center for Infectious Disease"/>
            <person name="Wu L."/>
            <person name="Ma J."/>
        </authorList>
    </citation>
    <scope>NUCLEOTIDE SEQUENCE [LARGE SCALE GENOMIC DNA]</scope>
    <source>
        <strain evidence="3">JCM 17217</strain>
    </source>
</reference>
<keyword evidence="1" id="KW-0732">Signal</keyword>
<dbReference type="Gene3D" id="1.25.40.390">
    <property type="match status" value="1"/>
</dbReference>
<organism evidence="2 3">
    <name type="scientific">Hymenobacter antarcticus</name>
    <dbReference type="NCBI Taxonomy" id="486270"/>
    <lineage>
        <taxon>Bacteria</taxon>
        <taxon>Pseudomonadati</taxon>
        <taxon>Bacteroidota</taxon>
        <taxon>Cytophagia</taxon>
        <taxon>Cytophagales</taxon>
        <taxon>Hymenobacteraceae</taxon>
        <taxon>Hymenobacter</taxon>
    </lineage>
</organism>
<dbReference type="Pfam" id="PF12771">
    <property type="entry name" value="SusD-like_2"/>
    <property type="match status" value="1"/>
</dbReference>
<evidence type="ECO:0000313" key="2">
    <source>
        <dbReference type="EMBL" id="GAA3985934.1"/>
    </source>
</evidence>
<dbReference type="Proteomes" id="UP001501556">
    <property type="component" value="Unassembled WGS sequence"/>
</dbReference>
<dbReference type="EMBL" id="BAABDI010000028">
    <property type="protein sequence ID" value="GAA3985934.1"/>
    <property type="molecule type" value="Genomic_DNA"/>
</dbReference>
<keyword evidence="3" id="KW-1185">Reference proteome</keyword>
<dbReference type="RefSeq" id="WP_345126165.1">
    <property type="nucleotide sequence ID" value="NZ_BAABDI010000028.1"/>
</dbReference>
<sequence>MKKLLILLALALAGPALTSCESFLDKNTDPNSPTETTPNFLLPSIISNGLAIQYFSEQRVSAITQNVASRSANAGGIDQYFFTNAFSTATFNNTYFLVGGNIPPMIKLAEAEGSPYYVGAGKIMMALILSHATDMLGDIPYREAFQGEKNFSPVYDPQEQLYGDIDKLLDEGIVEMSKPASDNKRPFYSAAPILYGDILYKGDASKWVRLAWSLKARQLQHLTKKGAKYDAAKVLDYASKGFQSSLDDCVLQFQPVVAPLANTTNYFGQTRANFNTFTYGANFIKFLNGGTFTGVIDPRLPVLATATSVGADPGRGGGPLPTSVLTDFYSSWYARELGYMDVITYHELQFIKAEAAFLANQKTVALAAYREGIRAHMTKIGVGGTFTPPAVTFPTITPAQITAYLASGAVAQTEAELASPTAPNVPRAIMQQKYIAMFLNPEAWTDMRRYDFSPDIYPNLVFPAGASADAGGQFPRRLLPAATEVTLNTARVQGLVGPDGINGLSPKFFTQKVWWDQ</sequence>
<proteinExistence type="predicted"/>
<accession>A0ABP7QPA7</accession>
<feature type="chain" id="PRO_5047516172" evidence="1">
    <location>
        <begin position="19"/>
        <end position="517"/>
    </location>
</feature>
<evidence type="ECO:0000256" key="1">
    <source>
        <dbReference type="SAM" id="SignalP"/>
    </source>
</evidence>
<evidence type="ECO:0000313" key="3">
    <source>
        <dbReference type="Proteomes" id="UP001501556"/>
    </source>
</evidence>
<gene>
    <name evidence="2" type="ORF">GCM10022407_33510</name>
</gene>
<dbReference type="SUPFAM" id="SSF48452">
    <property type="entry name" value="TPR-like"/>
    <property type="match status" value="1"/>
</dbReference>
<feature type="signal peptide" evidence="1">
    <location>
        <begin position="1"/>
        <end position="18"/>
    </location>
</feature>